<dbReference type="Proteomes" id="UP000658980">
    <property type="component" value="Unassembled WGS sequence"/>
</dbReference>
<keyword evidence="1" id="KW-1133">Transmembrane helix</keyword>
<feature type="transmembrane region" description="Helical" evidence="1">
    <location>
        <begin position="92"/>
        <end position="113"/>
    </location>
</feature>
<name>A0ABR8WG39_9BACL</name>
<sequence length="163" mass="18061">MKRETLFLKIVLFLMALPVIAVCIFVVPPLSQFVGELLPEWAFLQYVFLIALYGTAVAYFIALYQSMKLLSYIDRNIAFSERSVKALKNIKYCALTIAGLYLLCLPIILYMAQVDDAPGLGGLGMVITFGALVIAVFAAVLQKLLENATEIKTEIKSENDLTV</sequence>
<reference evidence="2 3" key="1">
    <citation type="submission" date="2020-08" db="EMBL/GenBank/DDBJ databases">
        <title>A Genomic Blueprint of the Chicken Gut Microbiome.</title>
        <authorList>
            <person name="Gilroy R."/>
            <person name="Ravi A."/>
            <person name="Getino M."/>
            <person name="Pursley I."/>
            <person name="Horton D.L."/>
            <person name="Alikhan N.-F."/>
            <person name="Baker D."/>
            <person name="Gharbi K."/>
            <person name="Hall N."/>
            <person name="Watson M."/>
            <person name="Adriaenssens E.M."/>
            <person name="Foster-Nyarko E."/>
            <person name="Jarju S."/>
            <person name="Secka A."/>
            <person name="Antonio M."/>
            <person name="Oren A."/>
            <person name="Chaudhuri R."/>
            <person name="La Ragione R.M."/>
            <person name="Hildebrand F."/>
            <person name="Pallen M.J."/>
        </authorList>
    </citation>
    <scope>NUCLEOTIDE SEQUENCE [LARGE SCALE GENOMIC DNA]</scope>
    <source>
        <strain evidence="2 3">Sa1BUA13</strain>
    </source>
</reference>
<dbReference type="Pfam" id="PF11188">
    <property type="entry name" value="DUF2975"/>
    <property type="match status" value="1"/>
</dbReference>
<feature type="transmembrane region" description="Helical" evidence="1">
    <location>
        <begin position="119"/>
        <end position="141"/>
    </location>
</feature>
<dbReference type="RefSeq" id="WP_191716205.1">
    <property type="nucleotide sequence ID" value="NZ_JACSPU010000005.1"/>
</dbReference>
<proteinExistence type="predicted"/>
<feature type="transmembrane region" description="Helical" evidence="1">
    <location>
        <begin position="7"/>
        <end position="31"/>
    </location>
</feature>
<feature type="transmembrane region" description="Helical" evidence="1">
    <location>
        <begin position="43"/>
        <end position="64"/>
    </location>
</feature>
<dbReference type="InterPro" id="IPR021354">
    <property type="entry name" value="DUF2975"/>
</dbReference>
<organism evidence="2 3">
    <name type="scientific">Planococcus wigleyi</name>
    <dbReference type="NCBI Taxonomy" id="2762216"/>
    <lineage>
        <taxon>Bacteria</taxon>
        <taxon>Bacillati</taxon>
        <taxon>Bacillota</taxon>
        <taxon>Bacilli</taxon>
        <taxon>Bacillales</taxon>
        <taxon>Caryophanaceae</taxon>
        <taxon>Planococcus</taxon>
    </lineage>
</organism>
<comment type="caution">
    <text evidence="2">The sequence shown here is derived from an EMBL/GenBank/DDBJ whole genome shotgun (WGS) entry which is preliminary data.</text>
</comment>
<dbReference type="EMBL" id="JACSPU010000005">
    <property type="protein sequence ID" value="MBD8016036.1"/>
    <property type="molecule type" value="Genomic_DNA"/>
</dbReference>
<evidence type="ECO:0000313" key="3">
    <source>
        <dbReference type="Proteomes" id="UP000658980"/>
    </source>
</evidence>
<gene>
    <name evidence="2" type="ORF">H9630_14495</name>
</gene>
<keyword evidence="1" id="KW-0812">Transmembrane</keyword>
<keyword evidence="1" id="KW-0472">Membrane</keyword>
<evidence type="ECO:0000256" key="1">
    <source>
        <dbReference type="SAM" id="Phobius"/>
    </source>
</evidence>
<evidence type="ECO:0000313" key="2">
    <source>
        <dbReference type="EMBL" id="MBD8016036.1"/>
    </source>
</evidence>
<keyword evidence="3" id="KW-1185">Reference proteome</keyword>
<protein>
    <submittedName>
        <fullName evidence="2">DUF2975 domain-containing protein</fullName>
    </submittedName>
</protein>
<accession>A0ABR8WG39</accession>